<protein>
    <recommendedName>
        <fullName evidence="2">histidine kinase</fullName>
        <ecNumber evidence="2">2.7.13.3</ecNumber>
    </recommendedName>
</protein>
<dbReference type="EMBL" id="FZNN01000008">
    <property type="protein sequence ID" value="SNR51667.1"/>
    <property type="molecule type" value="Genomic_DNA"/>
</dbReference>
<feature type="domain" description="Response regulatory" evidence="8">
    <location>
        <begin position="6"/>
        <end position="122"/>
    </location>
</feature>
<dbReference type="InterPro" id="IPR050351">
    <property type="entry name" value="BphY/WalK/GraS-like"/>
</dbReference>
<dbReference type="FunFam" id="3.30.565.10:FF:000006">
    <property type="entry name" value="Sensor histidine kinase WalK"/>
    <property type="match status" value="1"/>
</dbReference>
<dbReference type="AlphaFoldDB" id="A0A238WYM5"/>
<feature type="modified residue" description="4-aspartylphosphate" evidence="6">
    <location>
        <position position="57"/>
    </location>
</feature>
<dbReference type="SUPFAM" id="SSF52172">
    <property type="entry name" value="CheY-like"/>
    <property type="match status" value="1"/>
</dbReference>
<dbReference type="InterPro" id="IPR004358">
    <property type="entry name" value="Sig_transdc_His_kin-like_C"/>
</dbReference>
<dbReference type="InterPro" id="IPR001789">
    <property type="entry name" value="Sig_transdc_resp-reg_receiver"/>
</dbReference>
<dbReference type="Gene3D" id="3.30.565.10">
    <property type="entry name" value="Histidine kinase-like ATPase, C-terminal domain"/>
    <property type="match status" value="1"/>
</dbReference>
<feature type="domain" description="Histidine kinase" evidence="7">
    <location>
        <begin position="145"/>
        <end position="358"/>
    </location>
</feature>
<evidence type="ECO:0000256" key="2">
    <source>
        <dbReference type="ARBA" id="ARBA00012438"/>
    </source>
</evidence>
<keyword evidence="3 6" id="KW-0597">Phosphoprotein</keyword>
<dbReference type="EC" id="2.7.13.3" evidence="2"/>
<dbReference type="GO" id="GO:0000155">
    <property type="term" value="F:phosphorelay sensor kinase activity"/>
    <property type="evidence" value="ECO:0007669"/>
    <property type="project" value="InterPro"/>
</dbReference>
<dbReference type="InterPro" id="IPR003594">
    <property type="entry name" value="HATPase_dom"/>
</dbReference>
<dbReference type="SUPFAM" id="SSF55874">
    <property type="entry name" value="ATPase domain of HSP90 chaperone/DNA topoisomerase II/histidine kinase"/>
    <property type="match status" value="1"/>
</dbReference>
<dbReference type="CDD" id="cd00156">
    <property type="entry name" value="REC"/>
    <property type="match status" value="1"/>
</dbReference>
<evidence type="ECO:0000313" key="10">
    <source>
        <dbReference type="Proteomes" id="UP000198417"/>
    </source>
</evidence>
<dbReference type="Proteomes" id="UP000198417">
    <property type="component" value="Unassembled WGS sequence"/>
</dbReference>
<dbReference type="Gene3D" id="3.40.50.2300">
    <property type="match status" value="1"/>
</dbReference>
<keyword evidence="4" id="KW-0808">Transferase</keyword>
<dbReference type="InterPro" id="IPR011006">
    <property type="entry name" value="CheY-like_superfamily"/>
</dbReference>
<dbReference type="PRINTS" id="PR00344">
    <property type="entry name" value="BCTRLSENSOR"/>
</dbReference>
<evidence type="ECO:0000259" key="8">
    <source>
        <dbReference type="PROSITE" id="PS50110"/>
    </source>
</evidence>
<dbReference type="PANTHER" id="PTHR42878:SF15">
    <property type="entry name" value="BACTERIOPHYTOCHROME"/>
    <property type="match status" value="1"/>
</dbReference>
<dbReference type="InterPro" id="IPR003661">
    <property type="entry name" value="HisK_dim/P_dom"/>
</dbReference>
<dbReference type="SMART" id="SM00387">
    <property type="entry name" value="HATPase_c"/>
    <property type="match status" value="1"/>
</dbReference>
<dbReference type="PROSITE" id="PS50110">
    <property type="entry name" value="RESPONSE_REGULATORY"/>
    <property type="match status" value="1"/>
</dbReference>
<dbReference type="SMART" id="SM00448">
    <property type="entry name" value="REC"/>
    <property type="match status" value="1"/>
</dbReference>
<sequence>MPDSYTAWIIDDDAGDRKAISRYLRRSGLACRLSEFSSLTQALAGDHDNQPEIAFLDYNMPDMDGLSAVAKMLKIWPDLAIVVVTGQGDEKIAAAAISAGATEYIPKRDLNENAIQRSAENALKLARLRSQITAQHTELEAFVHVLVHDLAAPIRGVDMLSDILLEHIEDGDLDGVSEISHKMQNQTRRMSALLKSLRAYAFLDRPPTFEKMETADIIADVTEFLAMEISEAGATIETDHLPTLYGDRAQLSQLFQNIIANGIKFCVGRPPVVRITGAGQNGNMAQIVFADNGIGIAKQDLPKMFEPFMRLNHQSEFKGSGLGLATCARIIKRHRGRIRVESTPGEGTQFILDLPVQPAGQILP</sequence>
<evidence type="ECO:0000256" key="4">
    <source>
        <dbReference type="ARBA" id="ARBA00022679"/>
    </source>
</evidence>
<dbReference type="PROSITE" id="PS50109">
    <property type="entry name" value="HIS_KIN"/>
    <property type="match status" value="1"/>
</dbReference>
<organism evidence="9 10">
    <name type="scientific">Puniceibacterium sediminis</name>
    <dbReference type="NCBI Taxonomy" id="1608407"/>
    <lineage>
        <taxon>Bacteria</taxon>
        <taxon>Pseudomonadati</taxon>
        <taxon>Pseudomonadota</taxon>
        <taxon>Alphaproteobacteria</taxon>
        <taxon>Rhodobacterales</taxon>
        <taxon>Paracoccaceae</taxon>
        <taxon>Puniceibacterium</taxon>
    </lineage>
</organism>
<name>A0A238WYM5_9RHOB</name>
<dbReference type="GO" id="GO:0030295">
    <property type="term" value="F:protein kinase activator activity"/>
    <property type="evidence" value="ECO:0007669"/>
    <property type="project" value="TreeGrafter"/>
</dbReference>
<evidence type="ECO:0000256" key="6">
    <source>
        <dbReference type="PROSITE-ProRule" id="PRU00169"/>
    </source>
</evidence>
<evidence type="ECO:0000259" key="7">
    <source>
        <dbReference type="PROSITE" id="PS50109"/>
    </source>
</evidence>
<dbReference type="SMART" id="SM00388">
    <property type="entry name" value="HisKA"/>
    <property type="match status" value="1"/>
</dbReference>
<evidence type="ECO:0000313" key="9">
    <source>
        <dbReference type="EMBL" id="SNR51667.1"/>
    </source>
</evidence>
<dbReference type="Pfam" id="PF00072">
    <property type="entry name" value="Response_reg"/>
    <property type="match status" value="1"/>
</dbReference>
<comment type="catalytic activity">
    <reaction evidence="1">
        <text>ATP + protein L-histidine = ADP + protein N-phospho-L-histidine.</text>
        <dbReference type="EC" id="2.7.13.3"/>
    </reaction>
</comment>
<reference evidence="9 10" key="1">
    <citation type="submission" date="2017-06" db="EMBL/GenBank/DDBJ databases">
        <authorList>
            <person name="Kim H.J."/>
            <person name="Triplett B.A."/>
        </authorList>
    </citation>
    <scope>NUCLEOTIDE SEQUENCE [LARGE SCALE GENOMIC DNA]</scope>
    <source>
        <strain evidence="9 10">DSM 29052</strain>
    </source>
</reference>
<keyword evidence="5" id="KW-0418">Kinase</keyword>
<dbReference type="GO" id="GO:0000156">
    <property type="term" value="F:phosphorelay response regulator activity"/>
    <property type="evidence" value="ECO:0007669"/>
    <property type="project" value="TreeGrafter"/>
</dbReference>
<dbReference type="Pfam" id="PF02518">
    <property type="entry name" value="HATPase_c"/>
    <property type="match status" value="1"/>
</dbReference>
<dbReference type="GO" id="GO:0007234">
    <property type="term" value="P:osmosensory signaling via phosphorelay pathway"/>
    <property type="evidence" value="ECO:0007669"/>
    <property type="project" value="TreeGrafter"/>
</dbReference>
<dbReference type="PANTHER" id="PTHR42878">
    <property type="entry name" value="TWO-COMPONENT HISTIDINE KINASE"/>
    <property type="match status" value="1"/>
</dbReference>
<evidence type="ECO:0000256" key="3">
    <source>
        <dbReference type="ARBA" id="ARBA00022553"/>
    </source>
</evidence>
<evidence type="ECO:0000256" key="5">
    <source>
        <dbReference type="ARBA" id="ARBA00022777"/>
    </source>
</evidence>
<gene>
    <name evidence="9" type="ORF">SAMN06265370_10878</name>
</gene>
<evidence type="ECO:0000256" key="1">
    <source>
        <dbReference type="ARBA" id="ARBA00000085"/>
    </source>
</evidence>
<dbReference type="OrthoDB" id="9813151at2"/>
<proteinExistence type="predicted"/>
<keyword evidence="10" id="KW-1185">Reference proteome</keyword>
<accession>A0A238WYM5</accession>
<dbReference type="InterPro" id="IPR005467">
    <property type="entry name" value="His_kinase_dom"/>
</dbReference>
<dbReference type="InterPro" id="IPR036890">
    <property type="entry name" value="HATPase_C_sf"/>
</dbReference>
<dbReference type="Gene3D" id="1.10.287.130">
    <property type="match status" value="1"/>
</dbReference>
<dbReference type="RefSeq" id="WP_089270495.1">
    <property type="nucleotide sequence ID" value="NZ_FZNN01000008.1"/>
</dbReference>